<protein>
    <recommendedName>
        <fullName evidence="5">Low-complexity protein</fullName>
    </recommendedName>
</protein>
<organism evidence="3 4">
    <name type="scientific">Thiocapsa marina 5811</name>
    <dbReference type="NCBI Taxonomy" id="768671"/>
    <lineage>
        <taxon>Bacteria</taxon>
        <taxon>Pseudomonadati</taxon>
        <taxon>Pseudomonadota</taxon>
        <taxon>Gammaproteobacteria</taxon>
        <taxon>Chromatiales</taxon>
        <taxon>Chromatiaceae</taxon>
        <taxon>Thiocapsa</taxon>
    </lineage>
</organism>
<feature type="signal peptide" evidence="2">
    <location>
        <begin position="1"/>
        <end position="29"/>
    </location>
</feature>
<keyword evidence="4" id="KW-1185">Reference proteome</keyword>
<feature type="chain" id="PRO_5003388841" description="Low-complexity protein" evidence="2">
    <location>
        <begin position="30"/>
        <end position="104"/>
    </location>
</feature>
<evidence type="ECO:0000256" key="1">
    <source>
        <dbReference type="SAM" id="MobiDB-lite"/>
    </source>
</evidence>
<dbReference type="OrthoDB" id="7067012at2"/>
<dbReference type="eggNOG" id="COG3767">
    <property type="taxonomic scope" value="Bacteria"/>
</dbReference>
<dbReference type="EMBL" id="AFWV01000018">
    <property type="protein sequence ID" value="EGV16403.1"/>
    <property type="molecule type" value="Genomic_DNA"/>
</dbReference>
<dbReference type="STRING" id="768671.ThimaDRAFT_4348"/>
<evidence type="ECO:0000313" key="3">
    <source>
        <dbReference type="EMBL" id="EGV16403.1"/>
    </source>
</evidence>
<evidence type="ECO:0008006" key="5">
    <source>
        <dbReference type="Google" id="ProtNLM"/>
    </source>
</evidence>
<dbReference type="AlphaFoldDB" id="F9UHE5"/>
<dbReference type="PATRIC" id="fig|768671.3.peg.4585"/>
<keyword evidence="2" id="KW-0732">Signal</keyword>
<dbReference type="RefSeq" id="WP_007195220.1">
    <property type="nucleotide sequence ID" value="NZ_AFWV01000018.1"/>
</dbReference>
<evidence type="ECO:0000313" key="4">
    <source>
        <dbReference type="Proteomes" id="UP000005459"/>
    </source>
</evidence>
<evidence type="ECO:0000256" key="2">
    <source>
        <dbReference type="SAM" id="SignalP"/>
    </source>
</evidence>
<reference evidence="3 4" key="1">
    <citation type="submission" date="2011-06" db="EMBL/GenBank/DDBJ databases">
        <title>The draft genome of Thiocapsa marina 5811.</title>
        <authorList>
            <consortium name="US DOE Joint Genome Institute (JGI-PGF)"/>
            <person name="Lucas S."/>
            <person name="Han J."/>
            <person name="Cheng J.-F."/>
            <person name="Goodwin L."/>
            <person name="Pitluck S."/>
            <person name="Peters L."/>
            <person name="Land M.L."/>
            <person name="Hauser L."/>
            <person name="Vogl K."/>
            <person name="Liu Z."/>
            <person name="Imhoff J."/>
            <person name="Thiel V."/>
            <person name="Frigaard N.-U."/>
            <person name="Bryant D."/>
            <person name="Woyke T.J."/>
        </authorList>
    </citation>
    <scope>NUCLEOTIDE SEQUENCE [LARGE SCALE GENOMIC DNA]</scope>
    <source>
        <strain evidence="3 4">5811</strain>
    </source>
</reference>
<sequence length="104" mass="10069">MNKKTITPAAALVGAAIVGSLGTFGLAQAAGNPFAAEPLDTGYMQIAGADTEGKCGEGKCGGTKDAEGKCGEGKCGAEKDTEGKCGEGKCGADMGMDSGTDSAT</sequence>
<feature type="compositionally biased region" description="Basic and acidic residues" evidence="1">
    <location>
        <begin position="58"/>
        <end position="87"/>
    </location>
</feature>
<dbReference type="Proteomes" id="UP000005459">
    <property type="component" value="Unassembled WGS sequence"/>
</dbReference>
<proteinExistence type="predicted"/>
<accession>F9UHE5</accession>
<feature type="region of interest" description="Disordered" evidence="1">
    <location>
        <begin position="58"/>
        <end position="104"/>
    </location>
</feature>
<name>F9UHE5_9GAMM</name>
<gene>
    <name evidence="3" type="ORF">ThimaDRAFT_4348</name>
</gene>